<dbReference type="Gene3D" id="1.25.40.570">
    <property type="match status" value="1"/>
</dbReference>
<name>A0A9W8AZN0_9FUNG</name>
<dbReference type="PANTHER" id="PTHR10758:SF2">
    <property type="entry name" value="26S PROTEASOME NON-ATPASE REGULATORY SUBUNIT 3"/>
    <property type="match status" value="1"/>
</dbReference>
<proteinExistence type="inferred from homology"/>
<dbReference type="GO" id="GO:0008541">
    <property type="term" value="C:proteasome regulatory particle, lid subcomplex"/>
    <property type="evidence" value="ECO:0007669"/>
    <property type="project" value="TreeGrafter"/>
</dbReference>
<dbReference type="InterPro" id="IPR057985">
    <property type="entry name" value="TPR_PSMD3_N"/>
</dbReference>
<feature type="coiled-coil region" evidence="4">
    <location>
        <begin position="455"/>
        <end position="482"/>
    </location>
</feature>
<dbReference type="InterPro" id="IPR013586">
    <property type="entry name" value="PSMD3_C"/>
</dbReference>
<dbReference type="OrthoDB" id="1713558at2759"/>
<evidence type="ECO:0000256" key="1">
    <source>
        <dbReference type="ARBA" id="ARBA00007912"/>
    </source>
</evidence>
<keyword evidence="2 7" id="KW-0647">Proteasome</keyword>
<gene>
    <name evidence="7" type="primary">RPN3</name>
    <name evidence="7" type="ORF">H4R34_003635</name>
</gene>
<dbReference type="PROSITE" id="PS50250">
    <property type="entry name" value="PCI"/>
    <property type="match status" value="1"/>
</dbReference>
<dbReference type="GO" id="GO:0042176">
    <property type="term" value="P:regulation of protein catabolic process"/>
    <property type="evidence" value="ECO:0007669"/>
    <property type="project" value="InterPro"/>
</dbReference>
<keyword evidence="8" id="KW-1185">Reference proteome</keyword>
<dbReference type="AlphaFoldDB" id="A0A9W8AZN0"/>
<dbReference type="GO" id="GO:0030234">
    <property type="term" value="F:enzyme regulator activity"/>
    <property type="evidence" value="ECO:0007669"/>
    <property type="project" value="InterPro"/>
</dbReference>
<dbReference type="PANTHER" id="PTHR10758">
    <property type="entry name" value="26S PROTEASOME NON-ATPASE REGULATORY SUBUNIT 3/COP9 SIGNALOSOME COMPLEX SUBUNIT 3"/>
    <property type="match status" value="1"/>
</dbReference>
<dbReference type="InterPro" id="IPR050756">
    <property type="entry name" value="CSN3"/>
</dbReference>
<dbReference type="EMBL" id="JANBQB010000359">
    <property type="protein sequence ID" value="KAJ1977304.1"/>
    <property type="molecule type" value="Genomic_DNA"/>
</dbReference>
<evidence type="ECO:0000259" key="6">
    <source>
        <dbReference type="PROSITE" id="PS50250"/>
    </source>
</evidence>
<evidence type="ECO:0000256" key="4">
    <source>
        <dbReference type="SAM" id="Coils"/>
    </source>
</evidence>
<evidence type="ECO:0000256" key="3">
    <source>
        <dbReference type="ARBA" id="ARBA00075103"/>
    </source>
</evidence>
<dbReference type="InterPro" id="IPR000717">
    <property type="entry name" value="PCI_dom"/>
</dbReference>
<evidence type="ECO:0000313" key="7">
    <source>
        <dbReference type="EMBL" id="KAJ1977304.1"/>
    </source>
</evidence>
<keyword evidence="4" id="KW-0175">Coiled coil</keyword>
<dbReference type="FunFam" id="1.25.40.570:FF:000009">
    <property type="entry name" value="26S proteasome non-ATPase regulatory subunit 3"/>
    <property type="match status" value="1"/>
</dbReference>
<dbReference type="Pfam" id="PF25573">
    <property type="entry name" value="TPR_PSMD3_N"/>
    <property type="match status" value="1"/>
</dbReference>
<comment type="caution">
    <text evidence="7">The sequence shown here is derived from an EMBL/GenBank/DDBJ whole genome shotgun (WGS) entry which is preliminary data.</text>
</comment>
<organism evidence="7 8">
    <name type="scientific">Dimargaris verticillata</name>
    <dbReference type="NCBI Taxonomy" id="2761393"/>
    <lineage>
        <taxon>Eukaryota</taxon>
        <taxon>Fungi</taxon>
        <taxon>Fungi incertae sedis</taxon>
        <taxon>Zoopagomycota</taxon>
        <taxon>Kickxellomycotina</taxon>
        <taxon>Dimargaritomycetes</taxon>
        <taxon>Dimargaritales</taxon>
        <taxon>Dimargaritaceae</taxon>
        <taxon>Dimargaris</taxon>
    </lineage>
</organism>
<dbReference type="Pfam" id="PF08375">
    <property type="entry name" value="Rpn3_C"/>
    <property type="match status" value="1"/>
</dbReference>
<evidence type="ECO:0000256" key="5">
    <source>
        <dbReference type="SAM" id="MobiDB-lite"/>
    </source>
</evidence>
<dbReference type="Proteomes" id="UP001151582">
    <property type="component" value="Unassembled WGS sequence"/>
</dbReference>
<evidence type="ECO:0000313" key="8">
    <source>
        <dbReference type="Proteomes" id="UP001151582"/>
    </source>
</evidence>
<reference evidence="7" key="1">
    <citation type="submission" date="2022-07" db="EMBL/GenBank/DDBJ databases">
        <title>Phylogenomic reconstructions and comparative analyses of Kickxellomycotina fungi.</title>
        <authorList>
            <person name="Reynolds N.K."/>
            <person name="Stajich J.E."/>
            <person name="Barry K."/>
            <person name="Grigoriev I.V."/>
            <person name="Crous P."/>
            <person name="Smith M.E."/>
        </authorList>
    </citation>
    <scope>NUCLEOTIDE SEQUENCE</scope>
    <source>
        <strain evidence="7">RSA 567</strain>
    </source>
</reference>
<accession>A0A9W8AZN0</accession>
<dbReference type="GO" id="GO:0006511">
    <property type="term" value="P:ubiquitin-dependent protein catabolic process"/>
    <property type="evidence" value="ECO:0007669"/>
    <property type="project" value="TreeGrafter"/>
</dbReference>
<feature type="domain" description="PCI" evidence="6">
    <location>
        <begin position="242"/>
        <end position="422"/>
    </location>
</feature>
<dbReference type="SMART" id="SM00088">
    <property type="entry name" value="PINT"/>
    <property type="match status" value="1"/>
</dbReference>
<feature type="region of interest" description="Disordered" evidence="5">
    <location>
        <begin position="1"/>
        <end position="26"/>
    </location>
</feature>
<dbReference type="SUPFAM" id="SSF46785">
    <property type="entry name" value="Winged helix' DNA-binding domain"/>
    <property type="match status" value="1"/>
</dbReference>
<comment type="similarity">
    <text evidence="1">Belongs to the proteasome subunit S3 family.</text>
</comment>
<evidence type="ECO:0000256" key="2">
    <source>
        <dbReference type="ARBA" id="ARBA00022942"/>
    </source>
</evidence>
<protein>
    <recommendedName>
        <fullName evidence="3">26S proteasome regulatory subunit RPN3</fullName>
    </recommendedName>
</protein>
<dbReference type="Pfam" id="PF01399">
    <property type="entry name" value="PCI"/>
    <property type="match status" value="1"/>
</dbReference>
<sequence>MSVEAVASAMEVEPTSPNVQMEEKRSRFETDLNRNITFLKKAVTSLETRYLHRVLRTIPSMRKRLDRSVLAKSIQLHFLPEFGDKEHLLKLLEESGVDMEVEQPLATSKGQQPVGEPEVSAYLCLLVMIYLLDSKQNAAGMALAESVSQRVVALNRRTLDPIAAKIFFYCARFYEVEGRLADIRASLMAHLRTATLRHDDELQATLLNLILRNLLHYNLYDQAQKLVSKATFPESASNSQMARYMYYQGRIKAIELDYSDAHTFLLQAQRKAPQTHATAGFHQAVQKLFVIVQLLMGEIPERSIFRQPVLRKALAPYLSITQAVRVGDLSKFQATLACHEGRFRADKTYTLILRLRHNVIKAGIRMISLSYLRIPLRDVCIKLHLDSEEDAEYIVSKAIRDGVIDATIDHERGFIQTKEVADVYATSEPQETFNQRIQFCLKLYNESVKALRFPLNAHKKDLESTNEALEREREIVNEFTRTEFKSDEESDLGEP</sequence>
<dbReference type="InterPro" id="IPR036390">
    <property type="entry name" value="WH_DNA-bd_sf"/>
</dbReference>
<dbReference type="SMART" id="SM00753">
    <property type="entry name" value="PAM"/>
    <property type="match status" value="1"/>
</dbReference>